<name>A0A2L1C8B5_METMI</name>
<protein>
    <submittedName>
        <fullName evidence="3">Preprotein translocase subunit SecG</fullName>
    </submittedName>
</protein>
<sequence>MKITPFKSYLTAFIFFLSAILFGIFLKSETGELSIIYTILKDLGIVFLVIGIILQIKLKKSKK</sequence>
<dbReference type="EMBL" id="JACDUO010000001">
    <property type="protein sequence ID" value="MBA2863902.1"/>
    <property type="molecule type" value="Genomic_DNA"/>
</dbReference>
<dbReference type="Proteomes" id="UP000239462">
    <property type="component" value="Chromosome"/>
</dbReference>
<dbReference type="EMBL" id="JACHED010000001">
    <property type="protein sequence ID" value="MBB6496092.1"/>
    <property type="molecule type" value="Genomic_DNA"/>
</dbReference>
<feature type="transmembrane region" description="Helical" evidence="1">
    <location>
        <begin position="9"/>
        <end position="28"/>
    </location>
</feature>
<evidence type="ECO:0000313" key="5">
    <source>
        <dbReference type="Proteomes" id="UP000239462"/>
    </source>
</evidence>
<keyword evidence="1" id="KW-1133">Transmembrane helix</keyword>
<dbReference type="AlphaFoldDB" id="A0A2L1C8B5"/>
<evidence type="ECO:0000256" key="1">
    <source>
        <dbReference type="SAM" id="Phobius"/>
    </source>
</evidence>
<reference evidence="2" key="2">
    <citation type="submission" date="2018-02" db="EMBL/GenBank/DDBJ databases">
        <title>Complete genome sequence of the Methanococcus maripaludis type strain JJ (DSM 2067), a model for selenoprotein synthesis in Archaea.</title>
        <authorList>
            <person name="Poehlein A."/>
            <person name="Heym D."/>
            <person name="Quitzke V."/>
            <person name="Fersch J."/>
            <person name="Daniel R."/>
            <person name="Rother M."/>
        </authorList>
    </citation>
    <scope>NUCLEOTIDE SEQUENCE [LARGE SCALE GENOMIC DNA]</scope>
    <source>
        <strain evidence="2">DSM 2067</strain>
    </source>
</reference>
<evidence type="ECO:0000313" key="7">
    <source>
        <dbReference type="Proteomes" id="UP000590564"/>
    </source>
</evidence>
<reference evidence="5" key="1">
    <citation type="journal article" date="2018" name="Genome Announc.">
        <title>Complete Genome Sequence of the Methanococcus maripaludis Type Strain JJ (DSM 2067), a Model for Selenoprotein Synthesis in Archaea.</title>
        <authorList>
            <person name="Poehlein A."/>
            <person name="Heym D."/>
            <person name="Quitzke V."/>
            <person name="Fersch J."/>
            <person name="Daniel R."/>
            <person name="Rother M."/>
        </authorList>
    </citation>
    <scope>NUCLEOTIDE SEQUENCE [LARGE SCALE GENOMIC DNA]</scope>
    <source>
        <strain evidence="5">DSM 2067</strain>
    </source>
</reference>
<dbReference type="EMBL" id="CP026606">
    <property type="protein sequence ID" value="AVB75577.1"/>
    <property type="molecule type" value="Genomic_DNA"/>
</dbReference>
<feature type="transmembrane region" description="Helical" evidence="1">
    <location>
        <begin position="34"/>
        <end position="54"/>
    </location>
</feature>
<proteinExistence type="predicted"/>
<dbReference type="GeneID" id="36101252"/>
<evidence type="ECO:0000313" key="2">
    <source>
        <dbReference type="EMBL" id="AVB75577.1"/>
    </source>
</evidence>
<dbReference type="Proteomes" id="UP000590564">
    <property type="component" value="Unassembled WGS sequence"/>
</dbReference>
<organism evidence="2 5">
    <name type="scientific">Methanococcus maripaludis</name>
    <name type="common">Methanococcus deltae</name>
    <dbReference type="NCBI Taxonomy" id="39152"/>
    <lineage>
        <taxon>Archaea</taxon>
        <taxon>Methanobacteriati</taxon>
        <taxon>Methanobacteriota</taxon>
        <taxon>Methanomada group</taxon>
        <taxon>Methanococci</taxon>
        <taxon>Methanococcales</taxon>
        <taxon>Methanococcaceae</taxon>
        <taxon>Methanococcus</taxon>
    </lineage>
</organism>
<keyword evidence="1" id="KW-0472">Membrane</keyword>
<dbReference type="Proteomes" id="UP000567099">
    <property type="component" value="Unassembled WGS sequence"/>
</dbReference>
<dbReference type="GeneID" id="24782446"/>
<keyword evidence="1" id="KW-0812">Transmembrane</keyword>
<gene>
    <name evidence="3" type="ORF">HNP94_000902</name>
    <name evidence="4" type="ORF">HNP96_000113</name>
    <name evidence="2" type="ORF">MMJJ_01580</name>
</gene>
<evidence type="ECO:0000313" key="6">
    <source>
        <dbReference type="Proteomes" id="UP000567099"/>
    </source>
</evidence>
<accession>A0A2L1C8B5</accession>
<reference evidence="4 7" key="3">
    <citation type="submission" date="2020-08" db="EMBL/GenBank/DDBJ databases">
        <title>Genomic Encyclopedia of Type Strains, Phase IV (KMG-V): Genome sequencing to study the core and pangenomes of soil and plant-associated prokaryotes.</title>
        <authorList>
            <person name="Whitman W."/>
        </authorList>
    </citation>
    <scope>NUCLEOTIDE SEQUENCE [LARGE SCALE GENOMIC DNA]</scope>
    <source>
        <strain evidence="3 6">C13</strain>
        <strain evidence="4 7">D1</strain>
    </source>
</reference>
<evidence type="ECO:0000313" key="3">
    <source>
        <dbReference type="EMBL" id="MBA2863902.1"/>
    </source>
</evidence>
<evidence type="ECO:0000313" key="4">
    <source>
        <dbReference type="EMBL" id="MBB6496092.1"/>
    </source>
</evidence>
<dbReference type="KEGG" id="mmad:MMJJ_01580"/>
<dbReference type="RefSeq" id="WP_048064079.1">
    <property type="nucleotide sequence ID" value="NZ_CP026606.1"/>
</dbReference>